<dbReference type="RefSeq" id="WP_271149480.1">
    <property type="nucleotide sequence ID" value="NZ_CP115859.1"/>
</dbReference>
<evidence type="ECO:0000259" key="1">
    <source>
        <dbReference type="Pfam" id="PF01844"/>
    </source>
</evidence>
<evidence type="ECO:0000313" key="2">
    <source>
        <dbReference type="EMBL" id="WBV61182.1"/>
    </source>
</evidence>
<keyword evidence="2" id="KW-0255">Endonuclease</keyword>
<keyword evidence="2" id="KW-0540">Nuclease</keyword>
<keyword evidence="3" id="KW-1185">Reference proteome</keyword>
<keyword evidence="2" id="KW-0378">Hydrolase</keyword>
<dbReference type="Proteomes" id="UP001210978">
    <property type="component" value="Chromosome"/>
</dbReference>
<protein>
    <submittedName>
        <fullName evidence="2">HNH endonuclease</fullName>
    </submittedName>
</protein>
<dbReference type="Pfam" id="PF01844">
    <property type="entry name" value="HNH"/>
    <property type="match status" value="1"/>
</dbReference>
<accession>A0ABY7QQE0</accession>
<name>A0ABY7QQE0_9FLAO</name>
<sequence>MIKLNRTPKPIELTDAVKNNLTNEFKSTGKSVWNTDYIKKGLLSFSHNKCCYCETNIKEESKYLEVEHFHHKETYKDEVLDWENLLPSCKRCNGTKNDHDTKLEPIVDPSKIDPKNHLKYWRYRIKGSDELGKLTVSVLKLNDQDRLVKKRFEIGNAIQERLEQLNELTDDYINGIQRSTRRKNRIVNGIKDLMKEGLPSSIYSATAATVILTDTEFDTLKRKLNSVDLWDAELSQLEIHITTTALDLER</sequence>
<organism evidence="2 3">
    <name type="scientific">Chryseobacterium camelliae</name>
    <dbReference type="NCBI Taxonomy" id="1265445"/>
    <lineage>
        <taxon>Bacteria</taxon>
        <taxon>Pseudomonadati</taxon>
        <taxon>Bacteroidota</taxon>
        <taxon>Flavobacteriia</taxon>
        <taxon>Flavobacteriales</taxon>
        <taxon>Weeksellaceae</taxon>
        <taxon>Chryseobacterium group</taxon>
        <taxon>Chryseobacterium</taxon>
    </lineage>
</organism>
<proteinExistence type="predicted"/>
<gene>
    <name evidence="2" type="ORF">PFY12_03450</name>
</gene>
<dbReference type="Gene3D" id="1.10.30.50">
    <property type="match status" value="1"/>
</dbReference>
<dbReference type="InterPro" id="IPR002711">
    <property type="entry name" value="HNH"/>
</dbReference>
<feature type="domain" description="HNH" evidence="1">
    <location>
        <begin position="50"/>
        <end position="98"/>
    </location>
</feature>
<dbReference type="EMBL" id="CP115859">
    <property type="protein sequence ID" value="WBV61182.1"/>
    <property type="molecule type" value="Genomic_DNA"/>
</dbReference>
<evidence type="ECO:0000313" key="3">
    <source>
        <dbReference type="Proteomes" id="UP001210978"/>
    </source>
</evidence>
<dbReference type="GO" id="GO:0004519">
    <property type="term" value="F:endonuclease activity"/>
    <property type="evidence" value="ECO:0007669"/>
    <property type="project" value="UniProtKB-KW"/>
</dbReference>
<reference evidence="2 3" key="1">
    <citation type="submission" date="2023-01" db="EMBL/GenBank/DDBJ databases">
        <title>Complete genome of Chryseobacterium camelliae VAN22-5A.</title>
        <authorList>
            <person name="Zong G."/>
            <person name="Cao G."/>
        </authorList>
    </citation>
    <scope>NUCLEOTIDE SEQUENCE [LARGE SCALE GENOMIC DNA]</scope>
    <source>
        <strain evidence="2 3">VAN22-5A</strain>
    </source>
</reference>